<dbReference type="InterPro" id="IPR012347">
    <property type="entry name" value="Ferritin-like"/>
</dbReference>
<dbReference type="InterPro" id="IPR025419">
    <property type="entry name" value="DUF4142"/>
</dbReference>
<dbReference type="EMBL" id="BAABGX010000003">
    <property type="protein sequence ID" value="GAA4315583.1"/>
    <property type="molecule type" value="Genomic_DNA"/>
</dbReference>
<proteinExistence type="predicted"/>
<feature type="domain" description="DUF4142" evidence="2">
    <location>
        <begin position="42"/>
        <end position="175"/>
    </location>
</feature>
<dbReference type="Gene3D" id="1.20.1260.10">
    <property type="match status" value="1"/>
</dbReference>
<dbReference type="Pfam" id="PF13628">
    <property type="entry name" value="DUF4142"/>
    <property type="match status" value="1"/>
</dbReference>
<name>A0ABP8G1T4_9BACT</name>
<evidence type="ECO:0000259" key="2">
    <source>
        <dbReference type="Pfam" id="PF13628"/>
    </source>
</evidence>
<sequence>MKAMKRYNVWILNAAFLFGGVSLVACSQEPTAAQKEDTKKVAQFLQKAVETDNFGIVTGILATDKSKAEAVGDYGMTISNVHSKTSPVLEDLAKRKYVEVSQTLPEEKKTLVANLEKSDSLSFDKEFIDVQIAAQKEAVALYEEADKELKDAEIQSFIDQVLPVLKEHLKEAQDLKMAMVTPK</sequence>
<protein>
    <recommendedName>
        <fullName evidence="2">DUF4142 domain-containing protein</fullName>
    </recommendedName>
</protein>
<feature type="signal peptide" evidence="1">
    <location>
        <begin position="1"/>
        <end position="27"/>
    </location>
</feature>
<comment type="caution">
    <text evidence="3">The sequence shown here is derived from an EMBL/GenBank/DDBJ whole genome shotgun (WGS) entry which is preliminary data.</text>
</comment>
<dbReference type="PANTHER" id="PTHR38593">
    <property type="entry name" value="BLR2558 PROTEIN"/>
    <property type="match status" value="1"/>
</dbReference>
<feature type="chain" id="PRO_5045864536" description="DUF4142 domain-containing protein" evidence="1">
    <location>
        <begin position="28"/>
        <end position="183"/>
    </location>
</feature>
<dbReference type="PROSITE" id="PS51257">
    <property type="entry name" value="PROKAR_LIPOPROTEIN"/>
    <property type="match status" value="1"/>
</dbReference>
<evidence type="ECO:0000256" key="1">
    <source>
        <dbReference type="SAM" id="SignalP"/>
    </source>
</evidence>
<dbReference type="Proteomes" id="UP001501844">
    <property type="component" value="Unassembled WGS sequence"/>
</dbReference>
<dbReference type="PANTHER" id="PTHR38593:SF1">
    <property type="entry name" value="BLR2558 PROTEIN"/>
    <property type="match status" value="1"/>
</dbReference>
<keyword evidence="4" id="KW-1185">Reference proteome</keyword>
<evidence type="ECO:0000313" key="4">
    <source>
        <dbReference type="Proteomes" id="UP001501844"/>
    </source>
</evidence>
<evidence type="ECO:0000313" key="3">
    <source>
        <dbReference type="EMBL" id="GAA4315583.1"/>
    </source>
</evidence>
<keyword evidence="1" id="KW-0732">Signal</keyword>
<organism evidence="3 4">
    <name type="scientific">Nibribacter koreensis</name>
    <dbReference type="NCBI Taxonomy" id="1084519"/>
    <lineage>
        <taxon>Bacteria</taxon>
        <taxon>Pseudomonadati</taxon>
        <taxon>Bacteroidota</taxon>
        <taxon>Cytophagia</taxon>
        <taxon>Cytophagales</taxon>
        <taxon>Hymenobacteraceae</taxon>
        <taxon>Nibribacter</taxon>
    </lineage>
</organism>
<gene>
    <name evidence="3" type="ORF">GCM10023183_36290</name>
</gene>
<reference evidence="4" key="1">
    <citation type="journal article" date="2019" name="Int. J. Syst. Evol. Microbiol.">
        <title>The Global Catalogue of Microorganisms (GCM) 10K type strain sequencing project: providing services to taxonomists for standard genome sequencing and annotation.</title>
        <authorList>
            <consortium name="The Broad Institute Genomics Platform"/>
            <consortium name="The Broad Institute Genome Sequencing Center for Infectious Disease"/>
            <person name="Wu L."/>
            <person name="Ma J."/>
        </authorList>
    </citation>
    <scope>NUCLEOTIDE SEQUENCE [LARGE SCALE GENOMIC DNA]</scope>
    <source>
        <strain evidence="4">JCM 17917</strain>
    </source>
</reference>
<accession>A0ABP8G1T4</accession>